<gene>
    <name evidence="1" type="ORF">CDAR_212441</name>
</gene>
<protein>
    <submittedName>
        <fullName evidence="1">Uncharacterized protein</fullName>
    </submittedName>
</protein>
<organism evidence="1 2">
    <name type="scientific">Caerostris darwini</name>
    <dbReference type="NCBI Taxonomy" id="1538125"/>
    <lineage>
        <taxon>Eukaryota</taxon>
        <taxon>Metazoa</taxon>
        <taxon>Ecdysozoa</taxon>
        <taxon>Arthropoda</taxon>
        <taxon>Chelicerata</taxon>
        <taxon>Arachnida</taxon>
        <taxon>Araneae</taxon>
        <taxon>Araneomorphae</taxon>
        <taxon>Entelegynae</taxon>
        <taxon>Araneoidea</taxon>
        <taxon>Araneidae</taxon>
        <taxon>Caerostris</taxon>
    </lineage>
</organism>
<keyword evidence="2" id="KW-1185">Reference proteome</keyword>
<feature type="non-terminal residue" evidence="1">
    <location>
        <position position="67"/>
    </location>
</feature>
<evidence type="ECO:0000313" key="1">
    <source>
        <dbReference type="EMBL" id="GIX70593.1"/>
    </source>
</evidence>
<evidence type="ECO:0000313" key="2">
    <source>
        <dbReference type="Proteomes" id="UP001054837"/>
    </source>
</evidence>
<comment type="caution">
    <text evidence="1">The sequence shown here is derived from an EMBL/GenBank/DDBJ whole genome shotgun (WGS) entry which is preliminary data.</text>
</comment>
<accession>A0AAV4MFD5</accession>
<dbReference type="AlphaFoldDB" id="A0AAV4MFD5"/>
<proteinExistence type="predicted"/>
<dbReference type="EMBL" id="BPLQ01000378">
    <property type="protein sequence ID" value="GIX70593.1"/>
    <property type="molecule type" value="Genomic_DNA"/>
</dbReference>
<sequence>MVPKYQPKGINQIWYKSINQNVSIKYGTKISAKKYQSYMVQKYHTKGIYQKYGTKVSTKKYEPNIVQ</sequence>
<name>A0AAV4MFD5_9ARAC</name>
<reference evidence="1 2" key="1">
    <citation type="submission" date="2021-06" db="EMBL/GenBank/DDBJ databases">
        <title>Caerostris darwini draft genome.</title>
        <authorList>
            <person name="Kono N."/>
            <person name="Arakawa K."/>
        </authorList>
    </citation>
    <scope>NUCLEOTIDE SEQUENCE [LARGE SCALE GENOMIC DNA]</scope>
</reference>
<dbReference type="Proteomes" id="UP001054837">
    <property type="component" value="Unassembled WGS sequence"/>
</dbReference>